<name>A0ABY4XZ66_BACVA</name>
<dbReference type="Gene3D" id="3.40.50.2300">
    <property type="match status" value="2"/>
</dbReference>
<dbReference type="InterPro" id="IPR000843">
    <property type="entry name" value="HTH_LacI"/>
</dbReference>
<evidence type="ECO:0000313" key="5">
    <source>
        <dbReference type="EMBL" id="USP95528.1"/>
    </source>
</evidence>
<feature type="domain" description="HTH lacI-type" evidence="4">
    <location>
        <begin position="2"/>
        <end position="56"/>
    </location>
</feature>
<gene>
    <name evidence="5" type="ORF">MKF32_20475</name>
</gene>
<dbReference type="PRINTS" id="PR00036">
    <property type="entry name" value="HTHLACI"/>
</dbReference>
<dbReference type="SUPFAM" id="SSF47413">
    <property type="entry name" value="lambda repressor-like DNA-binding domains"/>
    <property type="match status" value="1"/>
</dbReference>
<dbReference type="PANTHER" id="PTHR30146">
    <property type="entry name" value="LACI-RELATED TRANSCRIPTIONAL REPRESSOR"/>
    <property type="match status" value="1"/>
</dbReference>
<dbReference type="RefSeq" id="WP_202327744.1">
    <property type="nucleotide sequence ID" value="NZ_CP092751.1"/>
</dbReference>
<evidence type="ECO:0000313" key="6">
    <source>
        <dbReference type="Proteomes" id="UP001057348"/>
    </source>
</evidence>
<dbReference type="PANTHER" id="PTHR30146:SF105">
    <property type="entry name" value="CATABOLITE CONTROL PROTEIN B"/>
    <property type="match status" value="1"/>
</dbReference>
<dbReference type="InterPro" id="IPR010982">
    <property type="entry name" value="Lambda_DNA-bd_dom_sf"/>
</dbReference>
<reference evidence="5" key="1">
    <citation type="submission" date="2022-02" db="EMBL/GenBank/DDBJ databases">
        <title>Draft Genome Sequence of Bacillus vallismortis Strain BL01, Isolated from Artemisia lerchiana Web. Roots.</title>
        <authorList>
            <person name="Chebotar V.K."/>
            <person name="Gancheva M.S."/>
            <person name="Chizhevskaya E.P."/>
            <person name="Komarova O.V."/>
            <person name="Baganova M.E."/>
            <person name="Zaplatkin A.N."/>
            <person name="Pishchik V.N."/>
        </authorList>
    </citation>
    <scope>NUCLEOTIDE SEQUENCE</scope>
    <source>
        <strain evidence="5">BL01</strain>
    </source>
</reference>
<keyword evidence="2 5" id="KW-0238">DNA-binding</keyword>
<dbReference type="CDD" id="cd06286">
    <property type="entry name" value="PBP1_CcpB-like"/>
    <property type="match status" value="1"/>
</dbReference>
<evidence type="ECO:0000259" key="4">
    <source>
        <dbReference type="PROSITE" id="PS50932"/>
    </source>
</evidence>
<dbReference type="Pfam" id="PF00356">
    <property type="entry name" value="LacI"/>
    <property type="match status" value="1"/>
</dbReference>
<proteinExistence type="predicted"/>
<keyword evidence="6" id="KW-1185">Reference proteome</keyword>
<keyword evidence="3" id="KW-0804">Transcription</keyword>
<dbReference type="EMBL" id="CP092751">
    <property type="protein sequence ID" value="USP95528.1"/>
    <property type="molecule type" value="Genomic_DNA"/>
</dbReference>
<dbReference type="GO" id="GO:0003677">
    <property type="term" value="F:DNA binding"/>
    <property type="evidence" value="ECO:0007669"/>
    <property type="project" value="UniProtKB-KW"/>
</dbReference>
<dbReference type="InterPro" id="IPR028082">
    <property type="entry name" value="Peripla_BP_I"/>
</dbReference>
<organism evidence="5 6">
    <name type="scientific">Bacillus vallismortis</name>
    <dbReference type="NCBI Taxonomy" id="72361"/>
    <lineage>
        <taxon>Bacteria</taxon>
        <taxon>Bacillati</taxon>
        <taxon>Bacillota</taxon>
        <taxon>Bacilli</taxon>
        <taxon>Bacillales</taxon>
        <taxon>Bacillaceae</taxon>
        <taxon>Bacillus</taxon>
    </lineage>
</organism>
<dbReference type="SUPFAM" id="SSF53822">
    <property type="entry name" value="Periplasmic binding protein-like I"/>
    <property type="match status" value="1"/>
</dbReference>
<evidence type="ECO:0000256" key="3">
    <source>
        <dbReference type="ARBA" id="ARBA00023163"/>
    </source>
</evidence>
<dbReference type="Proteomes" id="UP001057348">
    <property type="component" value="Chromosome"/>
</dbReference>
<keyword evidence="1" id="KW-0805">Transcription regulation</keyword>
<protein>
    <submittedName>
        <fullName evidence="5">LacI family DNA-binding transcriptional regulator</fullName>
    </submittedName>
</protein>
<dbReference type="Gene3D" id="1.10.260.40">
    <property type="entry name" value="lambda repressor-like DNA-binding domains"/>
    <property type="match status" value="1"/>
</dbReference>
<dbReference type="InterPro" id="IPR001761">
    <property type="entry name" value="Peripla_BP/Lac1_sug-bd_dom"/>
</dbReference>
<dbReference type="CDD" id="cd01392">
    <property type="entry name" value="HTH_LacI"/>
    <property type="match status" value="1"/>
</dbReference>
<dbReference type="PROSITE" id="PS00356">
    <property type="entry name" value="HTH_LACI_1"/>
    <property type="match status" value="1"/>
</dbReference>
<dbReference type="Pfam" id="PF00532">
    <property type="entry name" value="Peripla_BP_1"/>
    <property type="match status" value="1"/>
</dbReference>
<sequence>MANIKEIARLANVSVSTVSRVLNHYPYVSEEKRKLVHQVIKELDYIPNRTAIDLIRGKTHTIGVILPYSDHPCFDKIVNGITKAAFQHEYATTLLPTNYNPAIEIKYLELLRTKKIDGLIITSRANDWDSIIAYQEYGPIIACEDTGEIDVPCAYNDRKAAYAESFRYLKSRGHENIAFTCVRDAGRSPSTADKAAAYKAVCGRLEDRHILSGCNDMNDGERAAQHFYTSGQVPTAIYANSDEVAAGIHVFAQKNKWDVEIIGEGNSSISRVLGFPSLDLNLEQLGIAAFSLFLRDEPIDIKIQHQFEKKA</sequence>
<dbReference type="SMART" id="SM00354">
    <property type="entry name" value="HTH_LACI"/>
    <property type="match status" value="1"/>
</dbReference>
<dbReference type="PROSITE" id="PS50932">
    <property type="entry name" value="HTH_LACI_2"/>
    <property type="match status" value="1"/>
</dbReference>
<evidence type="ECO:0000256" key="2">
    <source>
        <dbReference type="ARBA" id="ARBA00023125"/>
    </source>
</evidence>
<accession>A0ABY4XZ66</accession>
<evidence type="ECO:0000256" key="1">
    <source>
        <dbReference type="ARBA" id="ARBA00023015"/>
    </source>
</evidence>